<proteinExistence type="predicted"/>
<sequence>SIADIVNELTAANDAESDEDVEDAVAGHSTPRFVDAIVALDTFTGTTLFDASVEFGESLLYDPLKTLDSMKVACSLALRQLFEEDPIKEKSTLKDNVHLRLVNLPHFIQMPTLPGCKNLSIFQTISGTVVRIKRMKVLERRKDYICSKCGDTFTLEADIRMCHTPSKPANCPSVLGCNGTKFVPSTKDANNATSLASATIVPSADNMQKPQETSRDCESARSGQLGVFSPSAVLLQSQIAPGCHRTAEADSSGCSDYQEILVQEKMNNLVLRHTPGSTWVVLEDDLVDCCKPGQDVLVRQ</sequence>
<evidence type="ECO:0000313" key="2">
    <source>
        <dbReference type="Proteomes" id="UP000805193"/>
    </source>
</evidence>
<comment type="caution">
    <text evidence="1">The sequence shown here is derived from an EMBL/GenBank/DDBJ whole genome shotgun (WGS) entry which is preliminary data.</text>
</comment>
<evidence type="ECO:0000313" key="1">
    <source>
        <dbReference type="EMBL" id="KAG0426642.1"/>
    </source>
</evidence>
<dbReference type="Proteomes" id="UP000805193">
    <property type="component" value="Unassembled WGS sequence"/>
</dbReference>
<name>A0AC60PZ88_IXOPE</name>
<dbReference type="EMBL" id="JABSTQ010009698">
    <property type="protein sequence ID" value="KAG0426642.1"/>
    <property type="molecule type" value="Genomic_DNA"/>
</dbReference>
<organism evidence="1 2">
    <name type="scientific">Ixodes persulcatus</name>
    <name type="common">Taiga tick</name>
    <dbReference type="NCBI Taxonomy" id="34615"/>
    <lineage>
        <taxon>Eukaryota</taxon>
        <taxon>Metazoa</taxon>
        <taxon>Ecdysozoa</taxon>
        <taxon>Arthropoda</taxon>
        <taxon>Chelicerata</taxon>
        <taxon>Arachnida</taxon>
        <taxon>Acari</taxon>
        <taxon>Parasitiformes</taxon>
        <taxon>Ixodida</taxon>
        <taxon>Ixodoidea</taxon>
        <taxon>Ixodidae</taxon>
        <taxon>Ixodinae</taxon>
        <taxon>Ixodes</taxon>
    </lineage>
</organism>
<reference evidence="1 2" key="1">
    <citation type="journal article" date="2020" name="Cell">
        <title>Large-Scale Comparative Analyses of Tick Genomes Elucidate Their Genetic Diversity and Vector Capacities.</title>
        <authorList>
            <consortium name="Tick Genome and Microbiome Consortium (TIGMIC)"/>
            <person name="Jia N."/>
            <person name="Wang J."/>
            <person name="Shi W."/>
            <person name="Du L."/>
            <person name="Sun Y."/>
            <person name="Zhan W."/>
            <person name="Jiang J.F."/>
            <person name="Wang Q."/>
            <person name="Zhang B."/>
            <person name="Ji P."/>
            <person name="Bell-Sakyi L."/>
            <person name="Cui X.M."/>
            <person name="Yuan T.T."/>
            <person name="Jiang B.G."/>
            <person name="Yang W.F."/>
            <person name="Lam T.T."/>
            <person name="Chang Q.C."/>
            <person name="Ding S.J."/>
            <person name="Wang X.J."/>
            <person name="Zhu J.G."/>
            <person name="Ruan X.D."/>
            <person name="Zhao L."/>
            <person name="Wei J.T."/>
            <person name="Ye R.Z."/>
            <person name="Que T.C."/>
            <person name="Du C.H."/>
            <person name="Zhou Y.H."/>
            <person name="Cheng J.X."/>
            <person name="Dai P.F."/>
            <person name="Guo W.B."/>
            <person name="Han X.H."/>
            <person name="Huang E.J."/>
            <person name="Li L.F."/>
            <person name="Wei W."/>
            <person name="Gao Y.C."/>
            <person name="Liu J.Z."/>
            <person name="Shao H.Z."/>
            <person name="Wang X."/>
            <person name="Wang C.C."/>
            <person name="Yang T.C."/>
            <person name="Huo Q.B."/>
            <person name="Li W."/>
            <person name="Chen H.Y."/>
            <person name="Chen S.E."/>
            <person name="Zhou L.G."/>
            <person name="Ni X.B."/>
            <person name="Tian J.H."/>
            <person name="Sheng Y."/>
            <person name="Liu T."/>
            <person name="Pan Y.S."/>
            <person name="Xia L.Y."/>
            <person name="Li J."/>
            <person name="Zhao F."/>
            <person name="Cao W.C."/>
        </authorList>
    </citation>
    <scope>NUCLEOTIDE SEQUENCE [LARGE SCALE GENOMIC DNA]</scope>
    <source>
        <strain evidence="1">Iper-2018</strain>
    </source>
</reference>
<protein>
    <submittedName>
        <fullName evidence="1">Uncharacterized protein</fullName>
    </submittedName>
</protein>
<gene>
    <name evidence="1" type="ORF">HPB47_026264</name>
</gene>
<accession>A0AC60PZ88</accession>
<feature type="non-terminal residue" evidence="1">
    <location>
        <position position="1"/>
    </location>
</feature>
<keyword evidence="2" id="KW-1185">Reference proteome</keyword>